<keyword evidence="6" id="KW-1185">Reference proteome</keyword>
<dbReference type="InterPro" id="IPR009057">
    <property type="entry name" value="Homeodomain-like_sf"/>
</dbReference>
<feature type="domain" description="HTH araC/xylS-type" evidence="4">
    <location>
        <begin position="233"/>
        <end position="331"/>
    </location>
</feature>
<proteinExistence type="predicted"/>
<evidence type="ECO:0000256" key="2">
    <source>
        <dbReference type="ARBA" id="ARBA00023125"/>
    </source>
</evidence>
<dbReference type="Pfam" id="PF12833">
    <property type="entry name" value="HTH_18"/>
    <property type="match status" value="1"/>
</dbReference>
<gene>
    <name evidence="5" type="ORF">MQE35_13385</name>
</gene>
<dbReference type="InterPro" id="IPR018060">
    <property type="entry name" value="HTH_AraC"/>
</dbReference>
<reference evidence="5" key="1">
    <citation type="submission" date="2022-03" db="EMBL/GenBank/DDBJ databases">
        <title>Description of Abyssus ytuae gen. nov., sp. nov., a novel member of the family Flavobacteriaceae isolated from the sediment of Mariana Trench.</title>
        <authorList>
            <person name="Zhang J."/>
            <person name="Xu X."/>
        </authorList>
    </citation>
    <scope>NUCLEOTIDE SEQUENCE</scope>
    <source>
        <strain evidence="5">MT3330</strain>
    </source>
</reference>
<dbReference type="PANTHER" id="PTHR47893:SF1">
    <property type="entry name" value="REGULATORY PROTEIN PCHR"/>
    <property type="match status" value="1"/>
</dbReference>
<dbReference type="GO" id="GO:0003700">
    <property type="term" value="F:DNA-binding transcription factor activity"/>
    <property type="evidence" value="ECO:0007669"/>
    <property type="project" value="InterPro"/>
</dbReference>
<keyword evidence="3" id="KW-0804">Transcription</keyword>
<dbReference type="EMBL" id="CP094358">
    <property type="protein sequence ID" value="UOB16726.1"/>
    <property type="molecule type" value="Genomic_DNA"/>
</dbReference>
<protein>
    <submittedName>
        <fullName evidence="5">AraC family transcriptional regulator</fullName>
    </submittedName>
</protein>
<evidence type="ECO:0000259" key="4">
    <source>
        <dbReference type="PROSITE" id="PS01124"/>
    </source>
</evidence>
<dbReference type="GO" id="GO:0043565">
    <property type="term" value="F:sequence-specific DNA binding"/>
    <property type="evidence" value="ECO:0007669"/>
    <property type="project" value="InterPro"/>
</dbReference>
<dbReference type="InterPro" id="IPR020449">
    <property type="entry name" value="Tscrpt_reg_AraC-type_HTH"/>
</dbReference>
<dbReference type="PROSITE" id="PS01124">
    <property type="entry name" value="HTH_ARAC_FAMILY_2"/>
    <property type="match status" value="1"/>
</dbReference>
<accession>A0A9E6ZU25</accession>
<dbReference type="PANTHER" id="PTHR47893">
    <property type="entry name" value="REGULATORY PROTEIN PCHR"/>
    <property type="match status" value="1"/>
</dbReference>
<dbReference type="InterPro" id="IPR053142">
    <property type="entry name" value="PchR_regulatory_protein"/>
</dbReference>
<dbReference type="AlphaFoldDB" id="A0A9E6ZU25"/>
<dbReference type="KEGG" id="fbm:MQE35_13385"/>
<dbReference type="SUPFAM" id="SSF46689">
    <property type="entry name" value="Homeodomain-like"/>
    <property type="match status" value="1"/>
</dbReference>
<dbReference type="RefSeq" id="WP_255841962.1">
    <property type="nucleotide sequence ID" value="NZ_CP094358.1"/>
</dbReference>
<evidence type="ECO:0000313" key="6">
    <source>
        <dbReference type="Proteomes" id="UP000831290"/>
    </source>
</evidence>
<keyword evidence="2" id="KW-0238">DNA-binding</keyword>
<dbReference type="SMART" id="SM00342">
    <property type="entry name" value="HTH_ARAC"/>
    <property type="match status" value="1"/>
</dbReference>
<organism evidence="5 6">
    <name type="scientific">Abyssalbus ytuae</name>
    <dbReference type="NCBI Taxonomy" id="2926907"/>
    <lineage>
        <taxon>Bacteria</taxon>
        <taxon>Pseudomonadati</taxon>
        <taxon>Bacteroidota</taxon>
        <taxon>Flavobacteriia</taxon>
        <taxon>Flavobacteriales</taxon>
        <taxon>Flavobacteriaceae</taxon>
        <taxon>Abyssalbus</taxon>
    </lineage>
</organism>
<keyword evidence="1" id="KW-0805">Transcription regulation</keyword>
<evidence type="ECO:0000256" key="3">
    <source>
        <dbReference type="ARBA" id="ARBA00023163"/>
    </source>
</evidence>
<name>A0A9E6ZU25_9FLAO</name>
<dbReference type="PRINTS" id="PR00032">
    <property type="entry name" value="HTHARAC"/>
</dbReference>
<evidence type="ECO:0000313" key="5">
    <source>
        <dbReference type="EMBL" id="UOB16726.1"/>
    </source>
</evidence>
<dbReference type="Proteomes" id="UP000831290">
    <property type="component" value="Chromosome"/>
</dbReference>
<evidence type="ECO:0000256" key="1">
    <source>
        <dbReference type="ARBA" id="ARBA00023015"/>
    </source>
</evidence>
<dbReference type="Gene3D" id="1.10.10.60">
    <property type="entry name" value="Homeodomain-like"/>
    <property type="match status" value="1"/>
</dbReference>
<sequence>MKSHINIARQELENIKKYIGGTITSSNGTCTLILNNNTGKGEIKCVCLETGVIALEINAGIVNDLTMPIHYEMDTLVFLYCLKGTCFHKFDNENTLSQLNELQNGVVMGYKKSNIIIKNSSPLICSIIKIDKEKYSEKLSSDISTSNHEFEHLLNSFKKKDENYFYSGGYNLKIGEQIKALKNAVHSDNISSSLKFEGICHLILANQIEQFHTDLQNKIHPVNLSRKELKKVEELSDYIKNNPEIQHSIKKLCSQSTLSPAKLQEGFKFMHNRTVADFIRNVRVEKAEQLLKHTDLNISEIVYSIGFTSRSYFCRIFKNKYLYTPKEYKTKLLNETVARMG</sequence>